<dbReference type="EMBL" id="JAWQEV010000001">
    <property type="protein sequence ID" value="MDW4572149.1"/>
    <property type="molecule type" value="Genomic_DNA"/>
</dbReference>
<comment type="caution">
    <text evidence="1">The sequence shown here is derived from an EMBL/GenBank/DDBJ whole genome shotgun (WGS) entry which is preliminary data.</text>
</comment>
<accession>A0ABU4H2L9</accession>
<evidence type="ECO:0000313" key="1">
    <source>
        <dbReference type="EMBL" id="MDW4572149.1"/>
    </source>
</evidence>
<proteinExistence type="predicted"/>
<dbReference type="Proteomes" id="UP001283109">
    <property type="component" value="Unassembled WGS sequence"/>
</dbReference>
<evidence type="ECO:0000313" key="2">
    <source>
        <dbReference type="Proteomes" id="UP001283109"/>
    </source>
</evidence>
<keyword evidence="2" id="KW-1185">Reference proteome</keyword>
<sequence>MPTVRATRRRGPMTALEGDAPALAIGDTAVRHVRLTPDGLTRWLGDRHGEIVRWDGVRAVTLEPSTTRWLHPAMVDWAGPMLEGLLGGGLTDHPEAAPTFPVRIAGNDGAVVEWNVTQHYLSGYRPREVRATASLLEYLVARAEARVLLNRPAELLDRISALVRTRPLMAE</sequence>
<name>A0ABU4H2L9_9MICO</name>
<dbReference type="RefSeq" id="WP_318352653.1">
    <property type="nucleotide sequence ID" value="NZ_JAWQEV010000001.1"/>
</dbReference>
<protein>
    <submittedName>
        <fullName evidence="1">Uncharacterized protein</fullName>
    </submittedName>
</protein>
<organism evidence="1 2">
    <name type="scientific">Microbacterium arthrosphaerae</name>
    <dbReference type="NCBI Taxonomy" id="792652"/>
    <lineage>
        <taxon>Bacteria</taxon>
        <taxon>Bacillati</taxon>
        <taxon>Actinomycetota</taxon>
        <taxon>Actinomycetes</taxon>
        <taxon>Micrococcales</taxon>
        <taxon>Microbacteriaceae</taxon>
        <taxon>Microbacterium</taxon>
    </lineage>
</organism>
<gene>
    <name evidence="1" type="ORF">R8Z58_05075</name>
</gene>
<reference evidence="1 2" key="1">
    <citation type="submission" date="2023-11" db="EMBL/GenBank/DDBJ databases">
        <title>Draft genome sequence of Microbacterium arthrosphaerae JCM 30492.</title>
        <authorList>
            <person name="Zhang G."/>
            <person name="Ding Y."/>
        </authorList>
    </citation>
    <scope>NUCLEOTIDE SEQUENCE [LARGE SCALE GENOMIC DNA]</scope>
    <source>
        <strain evidence="1 2">JCM 30492</strain>
    </source>
</reference>